<organism evidence="1">
    <name type="scientific">viral metagenome</name>
    <dbReference type="NCBI Taxonomy" id="1070528"/>
    <lineage>
        <taxon>unclassified sequences</taxon>
        <taxon>metagenomes</taxon>
        <taxon>organismal metagenomes</taxon>
    </lineage>
</organism>
<dbReference type="AlphaFoldDB" id="A0A6C0IYI5"/>
<accession>A0A6C0IYI5</accession>
<evidence type="ECO:0000313" key="1">
    <source>
        <dbReference type="EMBL" id="QHT97630.1"/>
    </source>
</evidence>
<dbReference type="EMBL" id="MN740283">
    <property type="protein sequence ID" value="QHT97630.1"/>
    <property type="molecule type" value="Genomic_DNA"/>
</dbReference>
<proteinExistence type="predicted"/>
<name>A0A6C0IYI5_9ZZZZ</name>
<sequence length="178" mass="20233">MFGFFLQTEQTFKLPSKAIPLAEFPQMCSAGSSRWPDLLPEVSQVVPQLIKPTSTTVNIPLFVPMRLKEGKLELIDLSRPTSERFCLVFYPNPKIPPRDLPIVKEYWSLIRPMIICRDVSGYYLGGPGDPGILFFQMTEESTADAWIRSATSGFTEALPYGSPTFSPERIYLQRHRSR</sequence>
<protein>
    <submittedName>
        <fullName evidence="1">Uncharacterized protein</fullName>
    </submittedName>
</protein>
<reference evidence="1" key="1">
    <citation type="journal article" date="2020" name="Nature">
        <title>Giant virus diversity and host interactions through global metagenomics.</title>
        <authorList>
            <person name="Schulz F."/>
            <person name="Roux S."/>
            <person name="Paez-Espino D."/>
            <person name="Jungbluth S."/>
            <person name="Walsh D.A."/>
            <person name="Denef V.J."/>
            <person name="McMahon K.D."/>
            <person name="Konstantinidis K.T."/>
            <person name="Eloe-Fadrosh E.A."/>
            <person name="Kyrpides N.C."/>
            <person name="Woyke T."/>
        </authorList>
    </citation>
    <scope>NUCLEOTIDE SEQUENCE</scope>
    <source>
        <strain evidence="1">GVMAG-M-3300025572-1</strain>
    </source>
</reference>